<dbReference type="InterPro" id="IPR017896">
    <property type="entry name" value="4Fe4S_Fe-S-bd"/>
</dbReference>
<dbReference type="Gene3D" id="3.40.228.10">
    <property type="entry name" value="Dimethylsulfoxide Reductase, domain 2"/>
    <property type="match status" value="1"/>
</dbReference>
<dbReference type="EMBL" id="JACHIW010000001">
    <property type="protein sequence ID" value="MBB5157510.1"/>
    <property type="molecule type" value="Genomic_DNA"/>
</dbReference>
<keyword evidence="4" id="KW-0677">Repeat</keyword>
<dbReference type="InterPro" id="IPR041924">
    <property type="entry name" value="Formate_Dh-H_N"/>
</dbReference>
<feature type="domain" description="4Fe-4S Mo/W bis-MGD-type" evidence="9">
    <location>
        <begin position="210"/>
        <end position="266"/>
    </location>
</feature>
<dbReference type="Pfam" id="PF13510">
    <property type="entry name" value="Fer2_4"/>
    <property type="match status" value="1"/>
</dbReference>
<dbReference type="InterPro" id="IPR006963">
    <property type="entry name" value="Mopterin_OxRdtase_4Fe-4S_dom"/>
</dbReference>
<feature type="domain" description="2Fe-2S ferredoxin-type" evidence="7">
    <location>
        <begin position="1"/>
        <end position="73"/>
    </location>
</feature>
<comment type="caution">
    <text evidence="10">The sequence shown here is derived from an EMBL/GenBank/DDBJ whole genome shotgun (WGS) entry which is preliminary data.</text>
</comment>
<dbReference type="SMART" id="SM00926">
    <property type="entry name" value="Molybdop_Fe4S4"/>
    <property type="match status" value="1"/>
</dbReference>
<dbReference type="GO" id="GO:0016020">
    <property type="term" value="C:membrane"/>
    <property type="evidence" value="ECO:0007669"/>
    <property type="project" value="TreeGrafter"/>
</dbReference>
<dbReference type="GO" id="GO:0043546">
    <property type="term" value="F:molybdopterin cofactor binding"/>
    <property type="evidence" value="ECO:0007669"/>
    <property type="project" value="InterPro"/>
</dbReference>
<dbReference type="InterPro" id="IPR050123">
    <property type="entry name" value="Prok_molybdopt-oxidoreductase"/>
</dbReference>
<dbReference type="InterPro" id="IPR017900">
    <property type="entry name" value="4Fe4S_Fe_S_CS"/>
</dbReference>
<dbReference type="PANTHER" id="PTHR43105">
    <property type="entry name" value="RESPIRATORY NITRATE REDUCTASE"/>
    <property type="match status" value="1"/>
</dbReference>
<dbReference type="InterPro" id="IPR036010">
    <property type="entry name" value="2Fe-2S_ferredoxin-like_sf"/>
</dbReference>
<protein>
    <submittedName>
        <fullName evidence="10">Formate dehydrogenase alpha subunit</fullName>
    </submittedName>
</protein>
<evidence type="ECO:0000256" key="5">
    <source>
        <dbReference type="ARBA" id="ARBA00023004"/>
    </source>
</evidence>
<evidence type="ECO:0000256" key="1">
    <source>
        <dbReference type="ARBA" id="ARBA00007023"/>
    </source>
</evidence>
<dbReference type="GO" id="GO:0022904">
    <property type="term" value="P:respiratory electron transport chain"/>
    <property type="evidence" value="ECO:0007669"/>
    <property type="project" value="TreeGrafter"/>
</dbReference>
<dbReference type="Gene3D" id="2.20.25.90">
    <property type="entry name" value="ADC-like domains"/>
    <property type="match status" value="1"/>
</dbReference>
<evidence type="ECO:0000259" key="9">
    <source>
        <dbReference type="PROSITE" id="PS51669"/>
    </source>
</evidence>
<dbReference type="Pfam" id="PF04879">
    <property type="entry name" value="Molybdop_Fe4S4"/>
    <property type="match status" value="1"/>
</dbReference>
<dbReference type="InterPro" id="IPR001041">
    <property type="entry name" value="2Fe-2S_ferredoxin-type"/>
</dbReference>
<dbReference type="InterPro" id="IPR006478">
    <property type="entry name" value="Formate_DH_asu"/>
</dbReference>
<dbReference type="NCBIfam" id="TIGR01591">
    <property type="entry name" value="Fdh-alpha"/>
    <property type="match status" value="1"/>
</dbReference>
<keyword evidence="2" id="KW-0004">4Fe-4S</keyword>
<gene>
    <name evidence="10" type="ORF">BJ970_005044</name>
</gene>
<keyword evidence="6" id="KW-0411">Iron-sulfur</keyword>
<sequence length="915" mass="97103">MTIDSTTVDVADGATVLDAVRAYGADVPTLCHDDRLSPRGSCRTCLVRAAGRIVAACTTPATEGMHVELDDPTAWQAAKGAAELIVSELPARALEIPAERSELVRACTHFGITTSSFTGTKHNRGVDHSHPYVKLDRDLCIACGRCVAMCAEVQGTFALELTGRGFNTVVTPGDGGPWVSSPCVGCGGCVDSCPTGALSEPGLLDLRPITATTTTTCGYCGVGCTLDVHVRDDTVAAITPTHGAPVNRGHACVKGRFAHTFTSAGDRLTTPLVRRDGQLVETTWDEALTTVARRLADIRDRHGPDSIAMISSARATNEENYLAQKFIRTAIGTNNIDNCSRLCHAPSAAGLTAAFGLAGGTNPLDDLDHTDCILLAGANPTEAHPVVGARIKQRVLAGARLIVVDPRRTELAALADVHLQARPGSNVAVFNGIAHQLVEEDLLAHDFLDRRTTGFDDLASLLADYPPEAVGAIADVRPADLVTAARLFGQAEHPIIFYGLGVTEHAHGTDGVRTLANLAILRGAVGTPGCCGILPLRGQNNVQGASDMGALPDVLPGYQHITDPTTRARFEHVWGCALPERPGLRIPQMFDAAIAGDLRALYVIGEDIAQSDPHSSHVRAALDACELVVCHDMFRSRTAEHADVVLPAASFLEKDGTFVNFDRRFQRVRPALAPLDHTATDFEILQRLATTLDIDLGCPTPAQAMAECAALTPMFAGLSHQRLDAEGPLHWPCPSVDRPGEAVLYLDQFATPDGLAALAALPYLPPGEQADADFPFLLVTGRRLVHYNTGSMTRRTANLELLPTETLELHPSDAARLGIPGGAEVTITSRWGQATLTAHPTTDVAPGQVFAAFHFPSAPINELTSPHTDAATDCPEYKVTAVHIRSAVDWKFTAGHRSSFPATADQGPSALPDDH</sequence>
<reference evidence="10 11" key="1">
    <citation type="submission" date="2020-08" db="EMBL/GenBank/DDBJ databases">
        <title>Sequencing the genomes of 1000 actinobacteria strains.</title>
        <authorList>
            <person name="Klenk H.-P."/>
        </authorList>
    </citation>
    <scope>NUCLEOTIDE SEQUENCE [LARGE SCALE GENOMIC DNA]</scope>
    <source>
        <strain evidence="10 11">DSM 45584</strain>
    </source>
</reference>
<dbReference type="Proteomes" id="UP000584374">
    <property type="component" value="Unassembled WGS sequence"/>
</dbReference>
<dbReference type="InterPro" id="IPR009010">
    <property type="entry name" value="Asp_de-COase-like_dom_sf"/>
</dbReference>
<dbReference type="Gene3D" id="3.40.50.740">
    <property type="match status" value="1"/>
</dbReference>
<dbReference type="Gene3D" id="3.30.70.20">
    <property type="match status" value="1"/>
</dbReference>
<evidence type="ECO:0000256" key="3">
    <source>
        <dbReference type="ARBA" id="ARBA00022723"/>
    </source>
</evidence>
<evidence type="ECO:0000256" key="2">
    <source>
        <dbReference type="ARBA" id="ARBA00022485"/>
    </source>
</evidence>
<evidence type="ECO:0000313" key="10">
    <source>
        <dbReference type="EMBL" id="MBB5157510.1"/>
    </source>
</evidence>
<organism evidence="10 11">
    <name type="scientific">Saccharopolyspora phatthalungensis</name>
    <dbReference type="NCBI Taxonomy" id="664693"/>
    <lineage>
        <taxon>Bacteria</taxon>
        <taxon>Bacillati</taxon>
        <taxon>Actinomycetota</taxon>
        <taxon>Actinomycetes</taxon>
        <taxon>Pseudonocardiales</taxon>
        <taxon>Pseudonocardiaceae</taxon>
        <taxon>Saccharopolyspora</taxon>
    </lineage>
</organism>
<dbReference type="InterPro" id="IPR027467">
    <property type="entry name" value="MopterinOxRdtase_cofactor_BS"/>
</dbReference>
<dbReference type="PROSITE" id="PS00551">
    <property type="entry name" value="MOLYBDOPTERIN_PROK_1"/>
    <property type="match status" value="1"/>
</dbReference>
<dbReference type="Gene3D" id="3.10.20.740">
    <property type="match status" value="1"/>
</dbReference>
<dbReference type="Pfam" id="PF00384">
    <property type="entry name" value="Molybdopterin"/>
    <property type="match status" value="1"/>
</dbReference>
<dbReference type="SUPFAM" id="SSF54862">
    <property type="entry name" value="4Fe-4S ferredoxins"/>
    <property type="match status" value="1"/>
</dbReference>
<dbReference type="InterPro" id="IPR006655">
    <property type="entry name" value="Mopterin_OxRdtase_prok_CS"/>
</dbReference>
<dbReference type="PROSITE" id="PS51669">
    <property type="entry name" value="4FE4S_MOW_BIS_MGD"/>
    <property type="match status" value="1"/>
</dbReference>
<evidence type="ECO:0000259" key="7">
    <source>
        <dbReference type="PROSITE" id="PS51085"/>
    </source>
</evidence>
<dbReference type="CDD" id="cd02753">
    <property type="entry name" value="MopB_Formate-Dh-H"/>
    <property type="match status" value="1"/>
</dbReference>
<feature type="domain" description="4Fe-4S ferredoxin-type" evidence="8">
    <location>
        <begin position="131"/>
        <end position="162"/>
    </location>
</feature>
<evidence type="ECO:0000259" key="8">
    <source>
        <dbReference type="PROSITE" id="PS51379"/>
    </source>
</evidence>
<dbReference type="PROSITE" id="PS00490">
    <property type="entry name" value="MOLYBDOPTERIN_PROK_2"/>
    <property type="match status" value="1"/>
</dbReference>
<keyword evidence="3" id="KW-0479">Metal-binding</keyword>
<dbReference type="CDD" id="cd00207">
    <property type="entry name" value="fer2"/>
    <property type="match status" value="1"/>
</dbReference>
<dbReference type="SUPFAM" id="SSF54292">
    <property type="entry name" value="2Fe-2S ferredoxin-like"/>
    <property type="match status" value="1"/>
</dbReference>
<name>A0A840QCK1_9PSEU</name>
<dbReference type="GO" id="GO:0046872">
    <property type="term" value="F:metal ion binding"/>
    <property type="evidence" value="ECO:0007669"/>
    <property type="project" value="UniProtKB-KW"/>
</dbReference>
<comment type="similarity">
    <text evidence="1">In the C-terminal section; belongs to the prokaryotic molybdopterin-containing oxidoreductase family.</text>
</comment>
<dbReference type="PROSITE" id="PS51085">
    <property type="entry name" value="2FE2S_FER_2"/>
    <property type="match status" value="1"/>
</dbReference>
<dbReference type="GO" id="GO:0015942">
    <property type="term" value="P:formate metabolic process"/>
    <property type="evidence" value="ECO:0007669"/>
    <property type="project" value="InterPro"/>
</dbReference>
<dbReference type="Pfam" id="PF22117">
    <property type="entry name" value="Fer4_Nqo3"/>
    <property type="match status" value="1"/>
</dbReference>
<dbReference type="PROSITE" id="PS00198">
    <property type="entry name" value="4FE4S_FER_1"/>
    <property type="match status" value="1"/>
</dbReference>
<dbReference type="GO" id="GO:0003954">
    <property type="term" value="F:NADH dehydrogenase activity"/>
    <property type="evidence" value="ECO:0007669"/>
    <property type="project" value="TreeGrafter"/>
</dbReference>
<dbReference type="GO" id="GO:0051539">
    <property type="term" value="F:4 iron, 4 sulfur cluster binding"/>
    <property type="evidence" value="ECO:0007669"/>
    <property type="project" value="UniProtKB-KW"/>
</dbReference>
<dbReference type="Gene3D" id="2.40.40.20">
    <property type="match status" value="1"/>
</dbReference>
<dbReference type="SUPFAM" id="SSF53706">
    <property type="entry name" value="Formate dehydrogenase/DMSO reductase, domains 1-3"/>
    <property type="match status" value="1"/>
</dbReference>
<dbReference type="SUPFAM" id="SSF50692">
    <property type="entry name" value="ADC-like"/>
    <property type="match status" value="1"/>
</dbReference>
<dbReference type="AlphaFoldDB" id="A0A840QCK1"/>
<dbReference type="PROSITE" id="PS51379">
    <property type="entry name" value="4FE4S_FER_2"/>
    <property type="match status" value="2"/>
</dbReference>
<keyword evidence="5" id="KW-0408">Iron</keyword>
<dbReference type="Pfam" id="PF01568">
    <property type="entry name" value="Molydop_binding"/>
    <property type="match status" value="1"/>
</dbReference>
<dbReference type="InterPro" id="IPR006656">
    <property type="entry name" value="Mopterin_OxRdtase"/>
</dbReference>
<proteinExistence type="inferred from homology"/>
<keyword evidence="11" id="KW-1185">Reference proteome</keyword>
<evidence type="ECO:0000256" key="4">
    <source>
        <dbReference type="ARBA" id="ARBA00022737"/>
    </source>
</evidence>
<dbReference type="PANTHER" id="PTHR43105:SF10">
    <property type="entry name" value="NADH-QUINONE OXIDOREDUCTASE SUBUNIT G"/>
    <property type="match status" value="1"/>
</dbReference>
<dbReference type="PIRSF" id="PIRSF036643">
    <property type="entry name" value="FDH_alpha"/>
    <property type="match status" value="1"/>
</dbReference>
<dbReference type="InterPro" id="IPR006657">
    <property type="entry name" value="MoPterin_dinucl-bd_dom"/>
</dbReference>
<dbReference type="FunFam" id="3.30.70.20:FF:000035">
    <property type="entry name" value="Iron hydrogenase 1"/>
    <property type="match status" value="1"/>
</dbReference>
<dbReference type="GO" id="GO:0008863">
    <property type="term" value="F:formate dehydrogenase (NAD+) activity"/>
    <property type="evidence" value="ECO:0007669"/>
    <property type="project" value="InterPro"/>
</dbReference>
<evidence type="ECO:0000256" key="6">
    <source>
        <dbReference type="ARBA" id="ARBA00023014"/>
    </source>
</evidence>
<feature type="domain" description="4Fe-4S ferredoxin-type" evidence="8">
    <location>
        <begin position="175"/>
        <end position="203"/>
    </location>
</feature>
<dbReference type="InterPro" id="IPR054351">
    <property type="entry name" value="NADH_UbQ_OxRdtase_ferredoxin"/>
</dbReference>
<accession>A0A840QCK1</accession>
<dbReference type="CDD" id="cd00508">
    <property type="entry name" value="MopB_CT_Fdh-Nap-like"/>
    <property type="match status" value="1"/>
</dbReference>
<evidence type="ECO:0000313" key="11">
    <source>
        <dbReference type="Proteomes" id="UP000584374"/>
    </source>
</evidence>